<keyword evidence="2" id="KW-1185">Reference proteome</keyword>
<name>A0AAD4BJX0_BOLED</name>
<dbReference type="InterPro" id="IPR040521">
    <property type="entry name" value="KDZ"/>
</dbReference>
<proteinExistence type="predicted"/>
<protein>
    <submittedName>
        <fullName evidence="1">Uncharacterized protein</fullName>
    </submittedName>
</protein>
<evidence type="ECO:0000313" key="1">
    <source>
        <dbReference type="EMBL" id="KAF8432687.1"/>
    </source>
</evidence>
<comment type="caution">
    <text evidence="1">The sequence shown here is derived from an EMBL/GenBank/DDBJ whole genome shotgun (WGS) entry which is preliminary data.</text>
</comment>
<accession>A0AAD4BJX0</accession>
<dbReference type="EMBL" id="WHUW01000038">
    <property type="protein sequence ID" value="KAF8432687.1"/>
    <property type="molecule type" value="Genomic_DNA"/>
</dbReference>
<reference evidence="1" key="1">
    <citation type="submission" date="2019-10" db="EMBL/GenBank/DDBJ databases">
        <authorList>
            <consortium name="DOE Joint Genome Institute"/>
            <person name="Kuo A."/>
            <person name="Miyauchi S."/>
            <person name="Kiss E."/>
            <person name="Drula E."/>
            <person name="Kohler A."/>
            <person name="Sanchez-Garcia M."/>
            <person name="Andreopoulos B."/>
            <person name="Barry K.W."/>
            <person name="Bonito G."/>
            <person name="Buee M."/>
            <person name="Carver A."/>
            <person name="Chen C."/>
            <person name="Cichocki N."/>
            <person name="Clum A."/>
            <person name="Culley D."/>
            <person name="Crous P.W."/>
            <person name="Fauchery L."/>
            <person name="Girlanda M."/>
            <person name="Hayes R."/>
            <person name="Keri Z."/>
            <person name="LaButti K."/>
            <person name="Lipzen A."/>
            <person name="Lombard V."/>
            <person name="Magnuson J."/>
            <person name="Maillard F."/>
            <person name="Morin E."/>
            <person name="Murat C."/>
            <person name="Nolan M."/>
            <person name="Ohm R."/>
            <person name="Pangilinan J."/>
            <person name="Pereira M."/>
            <person name="Perotto S."/>
            <person name="Peter M."/>
            <person name="Riley R."/>
            <person name="Sitrit Y."/>
            <person name="Stielow B."/>
            <person name="Szollosi G."/>
            <person name="Zifcakova L."/>
            <person name="Stursova M."/>
            <person name="Spatafora J.W."/>
            <person name="Tedersoo L."/>
            <person name="Vaario L.-M."/>
            <person name="Yamada A."/>
            <person name="Yan M."/>
            <person name="Wang P."/>
            <person name="Xu J."/>
            <person name="Bruns T."/>
            <person name="Baldrian P."/>
            <person name="Vilgalys R."/>
            <person name="Henrissat B."/>
            <person name="Grigoriev I.V."/>
            <person name="Hibbett D."/>
            <person name="Nagy L.G."/>
            <person name="Martin F.M."/>
        </authorList>
    </citation>
    <scope>NUCLEOTIDE SEQUENCE</scope>
    <source>
        <strain evidence="1">BED1</strain>
    </source>
</reference>
<organism evidence="1 2">
    <name type="scientific">Boletus edulis BED1</name>
    <dbReference type="NCBI Taxonomy" id="1328754"/>
    <lineage>
        <taxon>Eukaryota</taxon>
        <taxon>Fungi</taxon>
        <taxon>Dikarya</taxon>
        <taxon>Basidiomycota</taxon>
        <taxon>Agaricomycotina</taxon>
        <taxon>Agaricomycetes</taxon>
        <taxon>Agaricomycetidae</taxon>
        <taxon>Boletales</taxon>
        <taxon>Boletineae</taxon>
        <taxon>Boletaceae</taxon>
        <taxon>Boletoideae</taxon>
        <taxon>Boletus</taxon>
    </lineage>
</organism>
<evidence type="ECO:0000313" key="2">
    <source>
        <dbReference type="Proteomes" id="UP001194468"/>
    </source>
</evidence>
<dbReference type="Pfam" id="PF18758">
    <property type="entry name" value="KDZ"/>
    <property type="match status" value="1"/>
</dbReference>
<sequence length="735" mass="84708">MDYSLAYAMQYNMKNIVRIINFYDINCAYIKKLRSRVRNSNFIEIPDDVKIIPGIGIWHVHGHQTECFARHGPLFIQGAGWVDGEIIETLWSMLNIVSPSARGMSSPHRQELLDFQMNDSNFMKMIRMSQSLVRKYRKAVRASASASAAFNDLDGTVNDEQRQKWVTQELHAQKNRISNPSAMDIFDVQLQKAPTMQVVELDLLRSVAGGDSFDKSRGRNTTWLSRGLKLEEGQIAFARERRKMGGGQCNEQLALARRADQLCGDISAFLTEARAYFGNGDTDICLSDDGGEGEAVEESADEEEVAEEGIDRERPDQVILPLPSNLGLQRCQGLKMNHLVELELKLRIGQANDALHEIRLALANKDRLFRTQVRHADNYVKKTRAWSKVNSFDTALQLKVAVYRACRIALQNLGADNETLQKYKVLEDADLKMKATASGGNKDARSSRNDHLSWFWSLDVPRDTDRNDWMSEFYRVHWLRSKAVKDRWQEEVELLRAEFEWATNFFQRTAEDWEHRSFQTGSKQHERKIRMVLCYGALRLEAAAVFLRDCPPAEWPNNWHANWTLDINRYLYTQGLYSVLRPDKPPLRPSCMDKLLQLGPPAERMCGLLREQGWEVDPFGTLRRILPNWQLISPRQPFGLPDPWWYENIPKSKYKQCRRRLLPYIDQVAEEALVFFRGMWTFDEPLPDEAASVKGLSDGLKDFTDELARNYSELQKVNRAMEEAWFVGLKTAGRQ</sequence>
<dbReference type="Proteomes" id="UP001194468">
    <property type="component" value="Unassembled WGS sequence"/>
</dbReference>
<gene>
    <name evidence="1" type="ORF">L210DRAFT_3650149</name>
</gene>
<dbReference type="AlphaFoldDB" id="A0AAD4BJX0"/>
<reference evidence="1" key="2">
    <citation type="journal article" date="2020" name="Nat. Commun.">
        <title>Large-scale genome sequencing of mycorrhizal fungi provides insights into the early evolution of symbiotic traits.</title>
        <authorList>
            <person name="Miyauchi S."/>
            <person name="Kiss E."/>
            <person name="Kuo A."/>
            <person name="Drula E."/>
            <person name="Kohler A."/>
            <person name="Sanchez-Garcia M."/>
            <person name="Morin E."/>
            <person name="Andreopoulos B."/>
            <person name="Barry K.W."/>
            <person name="Bonito G."/>
            <person name="Buee M."/>
            <person name="Carver A."/>
            <person name="Chen C."/>
            <person name="Cichocki N."/>
            <person name="Clum A."/>
            <person name="Culley D."/>
            <person name="Crous P.W."/>
            <person name="Fauchery L."/>
            <person name="Girlanda M."/>
            <person name="Hayes R.D."/>
            <person name="Keri Z."/>
            <person name="LaButti K."/>
            <person name="Lipzen A."/>
            <person name="Lombard V."/>
            <person name="Magnuson J."/>
            <person name="Maillard F."/>
            <person name="Murat C."/>
            <person name="Nolan M."/>
            <person name="Ohm R.A."/>
            <person name="Pangilinan J."/>
            <person name="Pereira M.F."/>
            <person name="Perotto S."/>
            <person name="Peter M."/>
            <person name="Pfister S."/>
            <person name="Riley R."/>
            <person name="Sitrit Y."/>
            <person name="Stielow J.B."/>
            <person name="Szollosi G."/>
            <person name="Zifcakova L."/>
            <person name="Stursova M."/>
            <person name="Spatafora J.W."/>
            <person name="Tedersoo L."/>
            <person name="Vaario L.M."/>
            <person name="Yamada A."/>
            <person name="Yan M."/>
            <person name="Wang P."/>
            <person name="Xu J."/>
            <person name="Bruns T."/>
            <person name="Baldrian P."/>
            <person name="Vilgalys R."/>
            <person name="Dunand C."/>
            <person name="Henrissat B."/>
            <person name="Grigoriev I.V."/>
            <person name="Hibbett D."/>
            <person name="Nagy L.G."/>
            <person name="Martin F.M."/>
        </authorList>
    </citation>
    <scope>NUCLEOTIDE SEQUENCE</scope>
    <source>
        <strain evidence="1">BED1</strain>
    </source>
</reference>